<accession>A0ABP3DV03</accession>
<dbReference type="InterPro" id="IPR049053">
    <property type="entry name" value="AFCA-like_C"/>
</dbReference>
<evidence type="ECO:0000259" key="2">
    <source>
        <dbReference type="Pfam" id="PF14498"/>
    </source>
</evidence>
<dbReference type="PIRSF" id="PIRSF007663">
    <property type="entry name" value="UCP007663"/>
    <property type="match status" value="1"/>
</dbReference>
<dbReference type="GO" id="GO:0016787">
    <property type="term" value="F:hydrolase activity"/>
    <property type="evidence" value="ECO:0007669"/>
    <property type="project" value="UniProtKB-KW"/>
</dbReference>
<proteinExistence type="predicted"/>
<evidence type="ECO:0000259" key="3">
    <source>
        <dbReference type="Pfam" id="PF21307"/>
    </source>
</evidence>
<dbReference type="EMBL" id="BAAAFO010000001">
    <property type="protein sequence ID" value="GAA0243147.1"/>
    <property type="molecule type" value="Genomic_DNA"/>
</dbReference>
<dbReference type="Proteomes" id="UP001500657">
    <property type="component" value="Unassembled WGS sequence"/>
</dbReference>
<gene>
    <name evidence="5" type="ORF">GCM10009126_06060</name>
</gene>
<name>A0ABP3DV03_9GAMM</name>
<keyword evidence="1" id="KW-0732">Signal</keyword>
<dbReference type="InterPro" id="IPR054363">
    <property type="entry name" value="GH95_cat"/>
</dbReference>
<organism evidence="5 6">
    <name type="scientific">Rhodanobacter caeni</name>
    <dbReference type="NCBI Taxonomy" id="657654"/>
    <lineage>
        <taxon>Bacteria</taxon>
        <taxon>Pseudomonadati</taxon>
        <taxon>Pseudomonadota</taxon>
        <taxon>Gammaproteobacteria</taxon>
        <taxon>Lysobacterales</taxon>
        <taxon>Rhodanobacteraceae</taxon>
        <taxon>Rhodanobacter</taxon>
    </lineage>
</organism>
<dbReference type="Pfam" id="PF14498">
    <property type="entry name" value="Glyco_hyd_65N_2"/>
    <property type="match status" value="1"/>
</dbReference>
<dbReference type="PANTHER" id="PTHR31084:SF0">
    <property type="entry name" value="ALPHA-L-FUCOSIDASE 2"/>
    <property type="match status" value="1"/>
</dbReference>
<evidence type="ECO:0000256" key="1">
    <source>
        <dbReference type="SAM" id="SignalP"/>
    </source>
</evidence>
<dbReference type="Pfam" id="PF22124">
    <property type="entry name" value="Glyco_hydro_95_cat"/>
    <property type="match status" value="1"/>
</dbReference>
<reference evidence="6" key="1">
    <citation type="journal article" date="2019" name="Int. J. Syst. Evol. Microbiol.">
        <title>The Global Catalogue of Microorganisms (GCM) 10K type strain sequencing project: providing services to taxonomists for standard genome sequencing and annotation.</title>
        <authorList>
            <consortium name="The Broad Institute Genomics Platform"/>
            <consortium name="The Broad Institute Genome Sequencing Center for Infectious Disease"/>
            <person name="Wu L."/>
            <person name="Ma J."/>
        </authorList>
    </citation>
    <scope>NUCLEOTIDE SEQUENCE [LARGE SCALE GENOMIC DNA]</scope>
    <source>
        <strain evidence="6">JCM 16242</strain>
    </source>
</reference>
<keyword evidence="6" id="KW-1185">Reference proteome</keyword>
<dbReference type="SUPFAM" id="SSF48208">
    <property type="entry name" value="Six-hairpin glycosidases"/>
    <property type="match status" value="1"/>
</dbReference>
<dbReference type="InterPro" id="IPR027414">
    <property type="entry name" value="GH95_N_dom"/>
</dbReference>
<dbReference type="InterPro" id="IPR012341">
    <property type="entry name" value="6hp_glycosidase-like_sf"/>
</dbReference>
<feature type="signal peptide" evidence="1">
    <location>
        <begin position="1"/>
        <end position="39"/>
    </location>
</feature>
<protein>
    <submittedName>
        <fullName evidence="5">Glycoside hydrolase family 95 protein</fullName>
    </submittedName>
</protein>
<evidence type="ECO:0000259" key="4">
    <source>
        <dbReference type="Pfam" id="PF22124"/>
    </source>
</evidence>
<feature type="domain" description="Glycosyl hydrolase family 95 N-terminal" evidence="2">
    <location>
        <begin position="44"/>
        <end position="289"/>
    </location>
</feature>
<comment type="caution">
    <text evidence="5">The sequence shown here is derived from an EMBL/GenBank/DDBJ whole genome shotgun (WGS) entry which is preliminary data.</text>
</comment>
<evidence type="ECO:0000313" key="5">
    <source>
        <dbReference type="EMBL" id="GAA0243147.1"/>
    </source>
</evidence>
<dbReference type="InterPro" id="IPR016518">
    <property type="entry name" value="Alpha-L-fucosidase"/>
</dbReference>
<dbReference type="RefSeq" id="WP_343880024.1">
    <property type="nucleotide sequence ID" value="NZ_BAAAFO010000001.1"/>
</dbReference>
<evidence type="ECO:0000313" key="6">
    <source>
        <dbReference type="Proteomes" id="UP001500657"/>
    </source>
</evidence>
<dbReference type="Gene3D" id="1.50.10.10">
    <property type="match status" value="1"/>
</dbReference>
<dbReference type="PANTHER" id="PTHR31084">
    <property type="entry name" value="ALPHA-L-FUCOSIDASE 2"/>
    <property type="match status" value="1"/>
</dbReference>
<keyword evidence="5" id="KW-0378">Hydrolase</keyword>
<feature type="domain" description="Alpha fucosidase A-like C-terminal" evidence="3">
    <location>
        <begin position="717"/>
        <end position="783"/>
    </location>
</feature>
<sequence length="811" mass="87922">MHPSPKPTQTSHHKDTARRTGWGLLIALAALLLGSPAHASRTTLVYDKPASQWNEALPLGNGLMGAMVFGGVPDERLQLNLGTLWGGAPNDYIAPGAATRLRQMQQLVFSGQVAQAEALSAGFMGDPALLMPFQPFADLRLHFPDQGKVSDYRRELRLDDAISTVSYTVGDVHFRREAFISYPDRVLVMRLGADRPAAQNVTVALASPQPGAKVALVGANTIELSGQIQPRANPASSWTGSWSQPGISYAGKLVIKTEGGSIHKAGDHLEISGADAVTLVFSGATSFRSYRDIGGDAVAAAGVALAKAARKGYDALKHAHLADYRALFDRVHLRLGNDASSDNVATDQRIRDFKTHDDPSLVALYYQYGRYLLIASSRAGGQPANLQGIWNPDLLPAWGSKWTTNINLEMNYWPAETGDLGETQTPLWDLIDDLQVAGAKTARRYYGARGWVLHHNTDLWRATTPVDGPWGLWPMGGVWLSNQMWDHYAFSGDEVFLRDRAYPAMKGAAQFVLDFLVEAPKGSPVAGKLVTNPSTSPENRYLLDGKPAGLTYAPTMDIELINDLFDHVRAAAGHLGVDTALVARIDAAQSRLPPLQIGHKGQLQEWIEDYAETEPDHRHVSHLYALYPGNAISPDRTPALASAAKRSLQLRGDGGTGWARAWKIALWARLGDGDHASTLLHDLIAENTLPNMFDDHPPFQIDGNFGGTAAIAEMLLQSRIGEVTVLPALPARWHEGEVDGLRARGGVRVGITWRNGIPAEVRLSSKVATSVRIRYRDQALAVTLEPGKTRVVEGPRLLTAATGMGDPASHE</sequence>
<dbReference type="Pfam" id="PF21307">
    <property type="entry name" value="Glyco_hydro_95_C"/>
    <property type="match status" value="1"/>
</dbReference>
<feature type="chain" id="PRO_5045981296" evidence="1">
    <location>
        <begin position="40"/>
        <end position="811"/>
    </location>
</feature>
<feature type="domain" description="Glycosyl hydrolase family 95 catalytic" evidence="4">
    <location>
        <begin position="312"/>
        <end position="715"/>
    </location>
</feature>
<dbReference type="InterPro" id="IPR008928">
    <property type="entry name" value="6-hairpin_glycosidase_sf"/>
</dbReference>